<evidence type="ECO:0000313" key="2">
    <source>
        <dbReference type="EMBL" id="GBN39161.1"/>
    </source>
</evidence>
<organism evidence="1 3">
    <name type="scientific">Araneus ventricosus</name>
    <name type="common">Orbweaver spider</name>
    <name type="synonym">Epeira ventricosa</name>
    <dbReference type="NCBI Taxonomy" id="182803"/>
    <lineage>
        <taxon>Eukaryota</taxon>
        <taxon>Metazoa</taxon>
        <taxon>Ecdysozoa</taxon>
        <taxon>Arthropoda</taxon>
        <taxon>Chelicerata</taxon>
        <taxon>Arachnida</taxon>
        <taxon>Araneae</taxon>
        <taxon>Araneomorphae</taxon>
        <taxon>Entelegynae</taxon>
        <taxon>Araneoidea</taxon>
        <taxon>Araneidae</taxon>
        <taxon>Araneus</taxon>
    </lineage>
</organism>
<protein>
    <submittedName>
        <fullName evidence="1">Uncharacterized protein</fullName>
    </submittedName>
</protein>
<dbReference type="Proteomes" id="UP000499080">
    <property type="component" value="Unassembled WGS sequence"/>
</dbReference>
<reference evidence="1 3" key="1">
    <citation type="journal article" date="2019" name="Sci. Rep.">
        <title>Orb-weaving spider Araneus ventricosus genome elucidates the spidroin gene catalogue.</title>
        <authorList>
            <person name="Kono N."/>
            <person name="Nakamura H."/>
            <person name="Ohtoshi R."/>
            <person name="Moran D.A.P."/>
            <person name="Shinohara A."/>
            <person name="Yoshida Y."/>
            <person name="Fujiwara M."/>
            <person name="Mori M."/>
            <person name="Tomita M."/>
            <person name="Arakawa K."/>
        </authorList>
    </citation>
    <scope>NUCLEOTIDE SEQUENCE [LARGE SCALE GENOMIC DNA]</scope>
</reference>
<name>A0A4Y2N828_ARAVE</name>
<gene>
    <name evidence="2" type="ORF">AVEN_167716_1</name>
    <name evidence="1" type="ORF">AVEN_264211_1</name>
</gene>
<dbReference type="InterPro" id="IPR027417">
    <property type="entry name" value="P-loop_NTPase"/>
</dbReference>
<dbReference type="AlphaFoldDB" id="A0A4Y2N828"/>
<keyword evidence="3" id="KW-1185">Reference proteome</keyword>
<evidence type="ECO:0000313" key="1">
    <source>
        <dbReference type="EMBL" id="GBN33996.1"/>
    </source>
</evidence>
<evidence type="ECO:0000313" key="3">
    <source>
        <dbReference type="Proteomes" id="UP000499080"/>
    </source>
</evidence>
<accession>A0A4Y2N828</accession>
<dbReference type="EMBL" id="BGPR01128236">
    <property type="protein sequence ID" value="GBN39161.1"/>
    <property type="molecule type" value="Genomic_DNA"/>
</dbReference>
<dbReference type="Gene3D" id="3.40.50.300">
    <property type="entry name" value="P-loop containing nucleotide triphosphate hydrolases"/>
    <property type="match status" value="1"/>
</dbReference>
<dbReference type="OrthoDB" id="6431674at2759"/>
<dbReference type="EMBL" id="BGPR01126142">
    <property type="protein sequence ID" value="GBN33996.1"/>
    <property type="molecule type" value="Genomic_DNA"/>
</dbReference>
<sequence>MDSVEPRRWDPTTGEIYHLKLRPCPDRVARARLLQMPQDTSDSVRAEHDLFSSNAADLKNFFMHELLEDIVFEVDANWPDEAVFESVQAAVLKSAKMKFPTVDESRQ</sequence>
<proteinExistence type="predicted"/>
<comment type="caution">
    <text evidence="1">The sequence shown here is derived from an EMBL/GenBank/DDBJ whole genome shotgun (WGS) entry which is preliminary data.</text>
</comment>